<name>A0A8K0QS64_9PLEO</name>
<feature type="compositionally biased region" description="Basic and acidic residues" evidence="1">
    <location>
        <begin position="1086"/>
        <end position="1096"/>
    </location>
</feature>
<evidence type="ECO:0000313" key="3">
    <source>
        <dbReference type="Proteomes" id="UP000813461"/>
    </source>
</evidence>
<evidence type="ECO:0000256" key="1">
    <source>
        <dbReference type="SAM" id="MobiDB-lite"/>
    </source>
</evidence>
<accession>A0A8K0QS64</accession>
<feature type="region of interest" description="Disordered" evidence="1">
    <location>
        <begin position="1086"/>
        <end position="1109"/>
    </location>
</feature>
<protein>
    <submittedName>
        <fullName evidence="2">Uncharacterized protein</fullName>
    </submittedName>
</protein>
<dbReference type="EMBL" id="JAGMVJ010000032">
    <property type="protein sequence ID" value="KAH7068536.1"/>
    <property type="molecule type" value="Genomic_DNA"/>
</dbReference>
<comment type="caution">
    <text evidence="2">The sequence shown here is derived from an EMBL/GenBank/DDBJ whole genome shotgun (WGS) entry which is preliminary data.</text>
</comment>
<reference evidence="2" key="1">
    <citation type="journal article" date="2021" name="Nat. Commun.">
        <title>Genetic determinants of endophytism in the Arabidopsis root mycobiome.</title>
        <authorList>
            <person name="Mesny F."/>
            <person name="Miyauchi S."/>
            <person name="Thiergart T."/>
            <person name="Pickel B."/>
            <person name="Atanasova L."/>
            <person name="Karlsson M."/>
            <person name="Huettel B."/>
            <person name="Barry K.W."/>
            <person name="Haridas S."/>
            <person name="Chen C."/>
            <person name="Bauer D."/>
            <person name="Andreopoulos W."/>
            <person name="Pangilinan J."/>
            <person name="LaButti K."/>
            <person name="Riley R."/>
            <person name="Lipzen A."/>
            <person name="Clum A."/>
            <person name="Drula E."/>
            <person name="Henrissat B."/>
            <person name="Kohler A."/>
            <person name="Grigoriev I.V."/>
            <person name="Martin F.M."/>
            <person name="Hacquard S."/>
        </authorList>
    </citation>
    <scope>NUCLEOTIDE SEQUENCE</scope>
    <source>
        <strain evidence="2">MPI-SDFR-AT-0120</strain>
    </source>
</reference>
<feature type="region of interest" description="Disordered" evidence="1">
    <location>
        <begin position="1398"/>
        <end position="1473"/>
    </location>
</feature>
<feature type="region of interest" description="Disordered" evidence="1">
    <location>
        <begin position="1181"/>
        <end position="1322"/>
    </location>
</feature>
<proteinExistence type="predicted"/>
<feature type="compositionally biased region" description="Polar residues" evidence="1">
    <location>
        <begin position="1181"/>
        <end position="1197"/>
    </location>
</feature>
<feature type="region of interest" description="Disordered" evidence="1">
    <location>
        <begin position="847"/>
        <end position="876"/>
    </location>
</feature>
<feature type="compositionally biased region" description="Basic and acidic residues" evidence="1">
    <location>
        <begin position="863"/>
        <end position="876"/>
    </location>
</feature>
<evidence type="ECO:0000313" key="2">
    <source>
        <dbReference type="EMBL" id="KAH7068536.1"/>
    </source>
</evidence>
<dbReference type="OrthoDB" id="3800826at2759"/>
<sequence>MLLAVSLRRNCYDLRFCSVPRRYPGGEHVLLQAHKRTGSNPHFRSPSQCFASAASSAFSHGDSSEHRHAGISEVEVKGTDEPTEAQRTSTEDFRTPVCLTADFDLGVVETRLSTAYACDRAPVRPNPGTADITKVAESSRAKSFDLTTNYPLDVFHRSQDLQIGSPASENFIASSNRQDGMRQQQRAASINSEHYQARLPGRSDSAALGHVPVACSVAMDLRPLTEFHGDRRCLSFAKPSPHNQTSLILIHRFSWGTPISTQVLRAISFAEALAAFRSGDADLLDPVSVLAGWYQRNDYRLPDIQQSGRTRARIDAFDVLLTGVIIRRVIRLFDQKYSYRTALSWKMIICFVSPSSIHRALYQEKYEHLRYDSTYQPRLLTESFFWWTKRHTNDWAVAEALEPQLPSERLHTMLELPSFEIPFIGHPPQVSERLLKLVSRKRMLAKFTDSVKQKYPELPPSIVEALTAEQPRLSVVVEFIRDVPSRQLVLEAVRFTFEIRTRRQKSLKDGLERLDQRPTESGFSKGFRALRSAIVRQTDALSRLRDLLSSLKVLPLPSLAKTGCYQVREHFESVNESNLTDHVHSNAAERPSENAARVGELDSTSDNVSDVTALDNDNDKNNSILPAYFDKVISTHERLSQPFQSWVPSLLANVTSETQRQEFMAELASQSNRAIRYQEYTVLRRGRRGLVSHFDRKILAVLRSNLGLLRELAQSAENPLKRTRETMQLPEQVQNALDRGKVNHLSTLRPYSYSLPPRLRLILWQKVTDGLVARLQRVQRVGPRYEIRSVHEKLQEIATWLRTQGAPHELSYESLLARRAVNQFTGQRHKDVEDEIRAVERWQKTELQKHRESTTMYPSSSSIRDRQSREELKRQREMSDVKLTMVARELKKLKAERQSTIASAQTHADTIPESSSHIPGALGDLQIPALQPPTLPHSILHYILQDFVYLFKGALFTFGQRAFPGVMSKCGWNSVERVSIMGFVEIMRTNEDMSERISVSENQFESLRLLRNAHAHEISDFDATHILALLDDLYDIAETFRFGSLKGVFDTYRDLIKGFVDELTLKQKQLRTRIIARLKEFDAKHETRQRQVEKQASHSRRSLRQIREDQRLEAAKDERRMREIKRGWMTRAEYQVVEAGRELKRFTLEREVTRMLRLLPASDRAKVVQNLQNEFGTTTLSDVKNTSVNSPTEASSETQEDYQQELPAGQTFSAGTTGLDPASPYMDKEKLASDDEPDISSFDVKQHSKVEKDSDSVTRDLINRDEGAKGDPDRYAMPASAQDVGDIDPSYSFLLDEDASVSPSSYDERDGSVESDPTIPDSLNSLRITRYEIKAPSNVDGVRHVPSLDDLKPQLKSRTLLSHLKPRGQQRTVRGLLPRSVGVHRNISKSGTTLKIHLAKPVESTKSSGDTTQEHHPASPRRSATTRRLIRRVLPESKRKGAAIPAEEPPAQDSSNGISGMPRHFSLWPPRSE</sequence>
<feature type="region of interest" description="Disordered" evidence="1">
    <location>
        <begin position="583"/>
        <end position="602"/>
    </location>
</feature>
<keyword evidence="3" id="KW-1185">Reference proteome</keyword>
<feature type="compositionally biased region" description="Basic and acidic residues" evidence="1">
    <location>
        <begin position="1244"/>
        <end position="1274"/>
    </location>
</feature>
<organism evidence="2 3">
    <name type="scientific">Paraphoma chrysanthemicola</name>
    <dbReference type="NCBI Taxonomy" id="798071"/>
    <lineage>
        <taxon>Eukaryota</taxon>
        <taxon>Fungi</taxon>
        <taxon>Dikarya</taxon>
        <taxon>Ascomycota</taxon>
        <taxon>Pezizomycotina</taxon>
        <taxon>Dothideomycetes</taxon>
        <taxon>Pleosporomycetidae</taxon>
        <taxon>Pleosporales</taxon>
        <taxon>Pleosporineae</taxon>
        <taxon>Phaeosphaeriaceae</taxon>
        <taxon>Paraphoma</taxon>
    </lineage>
</organism>
<dbReference type="Proteomes" id="UP000813461">
    <property type="component" value="Unassembled WGS sequence"/>
</dbReference>
<gene>
    <name evidence="2" type="ORF">FB567DRAFT_541252</name>
</gene>